<keyword evidence="1" id="KW-0812">Transmembrane</keyword>
<gene>
    <name evidence="2" type="ORF">LY90DRAFT_663249</name>
</gene>
<keyword evidence="1" id="KW-1133">Transmembrane helix</keyword>
<feature type="transmembrane region" description="Helical" evidence="1">
    <location>
        <begin position="109"/>
        <end position="127"/>
    </location>
</feature>
<organism evidence="2 3">
    <name type="scientific">Neocallimastix californiae</name>
    <dbReference type="NCBI Taxonomy" id="1754190"/>
    <lineage>
        <taxon>Eukaryota</taxon>
        <taxon>Fungi</taxon>
        <taxon>Fungi incertae sedis</taxon>
        <taxon>Chytridiomycota</taxon>
        <taxon>Chytridiomycota incertae sedis</taxon>
        <taxon>Neocallimastigomycetes</taxon>
        <taxon>Neocallimastigales</taxon>
        <taxon>Neocallimastigaceae</taxon>
        <taxon>Neocallimastix</taxon>
    </lineage>
</organism>
<proteinExistence type="predicted"/>
<dbReference type="STRING" id="1754190.A0A1Y2FRH2"/>
<dbReference type="PANTHER" id="PTHR12242">
    <property type="entry name" value="OS02G0130600 PROTEIN-RELATED"/>
    <property type="match status" value="1"/>
</dbReference>
<feature type="transmembrane region" description="Helical" evidence="1">
    <location>
        <begin position="211"/>
        <end position="231"/>
    </location>
</feature>
<comment type="caution">
    <text evidence="2">The sequence shown here is derived from an EMBL/GenBank/DDBJ whole genome shotgun (WGS) entry which is preliminary data.</text>
</comment>
<keyword evidence="1" id="KW-0472">Membrane</keyword>
<evidence type="ECO:0000256" key="1">
    <source>
        <dbReference type="SAM" id="Phobius"/>
    </source>
</evidence>
<evidence type="ECO:0000313" key="3">
    <source>
        <dbReference type="Proteomes" id="UP000193920"/>
    </source>
</evidence>
<reference evidence="2 3" key="1">
    <citation type="submission" date="2016-08" db="EMBL/GenBank/DDBJ databases">
        <title>A Parts List for Fungal Cellulosomes Revealed by Comparative Genomics.</title>
        <authorList>
            <consortium name="DOE Joint Genome Institute"/>
            <person name="Haitjema C.H."/>
            <person name="Gilmore S.P."/>
            <person name="Henske J.K."/>
            <person name="Solomon K.V."/>
            <person name="De Groot R."/>
            <person name="Kuo A."/>
            <person name="Mondo S.J."/>
            <person name="Salamov A.A."/>
            <person name="Labutti K."/>
            <person name="Zhao Z."/>
            <person name="Chiniquy J."/>
            <person name="Barry K."/>
            <person name="Brewer H.M."/>
            <person name="Purvine S.O."/>
            <person name="Wright A.T."/>
            <person name="Boxma B."/>
            <person name="Van Alen T."/>
            <person name="Hackstein J.H."/>
            <person name="Baker S.E."/>
            <person name="Grigoriev I.V."/>
            <person name="O'Malley M.A."/>
        </authorList>
    </citation>
    <scope>NUCLEOTIDE SEQUENCE [LARGE SCALE GENOMIC DNA]</scope>
    <source>
        <strain evidence="2 3">G1</strain>
    </source>
</reference>
<evidence type="ECO:0008006" key="4">
    <source>
        <dbReference type="Google" id="ProtNLM"/>
    </source>
</evidence>
<dbReference type="EMBL" id="MCOG01000002">
    <property type="protein sequence ID" value="ORY86612.1"/>
    <property type="molecule type" value="Genomic_DNA"/>
</dbReference>
<feature type="transmembrane region" description="Helical" evidence="1">
    <location>
        <begin position="147"/>
        <end position="164"/>
    </location>
</feature>
<accession>A0A1Y2FRH2</accession>
<dbReference type="GO" id="GO:0016020">
    <property type="term" value="C:membrane"/>
    <property type="evidence" value="ECO:0007669"/>
    <property type="project" value="TreeGrafter"/>
</dbReference>
<dbReference type="AlphaFoldDB" id="A0A1Y2FRH2"/>
<feature type="transmembrane region" description="Helical" evidence="1">
    <location>
        <begin position="71"/>
        <end position="88"/>
    </location>
</feature>
<protein>
    <recommendedName>
        <fullName evidence="4">FAR-17a/AIG1-like protein</fullName>
    </recommendedName>
</protein>
<evidence type="ECO:0000313" key="2">
    <source>
        <dbReference type="EMBL" id="ORY86612.1"/>
    </source>
</evidence>
<dbReference type="OrthoDB" id="419711at2759"/>
<feature type="transmembrane region" description="Helical" evidence="1">
    <location>
        <begin position="176"/>
        <end position="199"/>
    </location>
</feature>
<dbReference type="Proteomes" id="UP000193920">
    <property type="component" value="Unassembled WGS sequence"/>
</dbReference>
<keyword evidence="3" id="KW-1185">Reference proteome</keyword>
<feature type="transmembrane region" description="Helical" evidence="1">
    <location>
        <begin position="29"/>
        <end position="51"/>
    </location>
</feature>
<name>A0A1Y2FRH2_9FUNG</name>
<sequence length="256" mass="30628">MSMETYFGSDKFNLFQTITPFKGSKKGLFIYRIIVFIILCYGLYGSVYVTIHHNPHQDHDWIYFAYFTNQTYFGIMIYFMLGIINYYRDSKGTLKGRISNTYLHTLVHILYNILLPLAIIVTCVFWGLIFPKAETFYFNFNHWAQEIIQHLLQSVFLCIDWYFITIPTNYHHFLPMFIAGVAYLIYAQIYHAIFNVWIYKFLDPSQNSIWYIIYIGLITIWTLFGFVFAAIQKFKNRNREFVIDKESFKNEGFQII</sequence>